<reference evidence="2" key="1">
    <citation type="submission" date="2022-10" db="EMBL/GenBank/DDBJ databases">
        <authorList>
            <person name="Botero Cardona J."/>
        </authorList>
    </citation>
    <scope>NUCLEOTIDE SEQUENCE</scope>
    <source>
        <strain evidence="2">R-83534</strain>
    </source>
</reference>
<dbReference type="Proteomes" id="UP001154272">
    <property type="component" value="Unassembled WGS sequence"/>
</dbReference>
<dbReference type="InterPro" id="IPR029058">
    <property type="entry name" value="AB_hydrolase_fold"/>
</dbReference>
<evidence type="ECO:0000259" key="1">
    <source>
        <dbReference type="Pfam" id="PF12146"/>
    </source>
</evidence>
<proteinExistence type="predicted"/>
<dbReference type="Gene3D" id="3.40.50.1820">
    <property type="entry name" value="alpha/beta hydrolase"/>
    <property type="match status" value="1"/>
</dbReference>
<feature type="domain" description="Serine aminopeptidase S33" evidence="1">
    <location>
        <begin position="66"/>
        <end position="301"/>
    </location>
</feature>
<keyword evidence="2" id="KW-0808">Transferase</keyword>
<dbReference type="PRINTS" id="PR00111">
    <property type="entry name" value="ABHYDROLASE"/>
</dbReference>
<keyword evidence="2" id="KW-0328">Glycosyltransferase</keyword>
<gene>
    <name evidence="2" type="ORF">R83534S58_LOCUS1750</name>
</gene>
<dbReference type="InterPro" id="IPR022742">
    <property type="entry name" value="Hydrolase_4"/>
</dbReference>
<dbReference type="SUPFAM" id="SSF53474">
    <property type="entry name" value="alpha/beta-Hydrolases"/>
    <property type="match status" value="1"/>
</dbReference>
<keyword evidence="2" id="KW-0378">Hydrolase</keyword>
<dbReference type="PANTHER" id="PTHR11614">
    <property type="entry name" value="PHOSPHOLIPASE-RELATED"/>
    <property type="match status" value="1"/>
</dbReference>
<dbReference type="Pfam" id="PF12146">
    <property type="entry name" value="Hydrolase_4"/>
    <property type="match status" value="1"/>
</dbReference>
<keyword evidence="3" id="KW-1185">Reference proteome</keyword>
<protein>
    <submittedName>
        <fullName evidence="2">Alpha-beta hydrolase superfamily (PldB) (PDB:5O7G)</fullName>
    </submittedName>
</protein>
<dbReference type="EMBL" id="CAMXCH010000003">
    <property type="protein sequence ID" value="CAI3951659.1"/>
    <property type="molecule type" value="Genomic_DNA"/>
</dbReference>
<evidence type="ECO:0000313" key="3">
    <source>
        <dbReference type="Proteomes" id="UP001154272"/>
    </source>
</evidence>
<dbReference type="RefSeq" id="WP_282024308.1">
    <property type="nucleotide sequence ID" value="NZ_CAMXCH010000003.1"/>
</dbReference>
<dbReference type="GO" id="GO:0016757">
    <property type="term" value="F:glycosyltransferase activity"/>
    <property type="evidence" value="ECO:0007669"/>
    <property type="project" value="UniProtKB-KW"/>
</dbReference>
<accession>A0ABN8WFD1</accession>
<name>A0ABN8WFD1_9PROT</name>
<comment type="caution">
    <text evidence="2">The sequence shown here is derived from an EMBL/GenBank/DDBJ whole genome shotgun (WGS) entry which is preliminary data.</text>
</comment>
<organism evidence="2 3">
    <name type="scientific">Commensalibacter papalotli</name>
    <name type="common">ex Botero et al. 2024</name>
    <dbReference type="NCBI Taxonomy" id="2972766"/>
    <lineage>
        <taxon>Bacteria</taxon>
        <taxon>Pseudomonadati</taxon>
        <taxon>Pseudomonadota</taxon>
        <taxon>Alphaproteobacteria</taxon>
        <taxon>Acetobacterales</taxon>
        <taxon>Acetobacteraceae</taxon>
    </lineage>
</organism>
<dbReference type="InterPro" id="IPR000073">
    <property type="entry name" value="AB_hydrolase_1"/>
</dbReference>
<sequence length="354" mass="39845">MMGWAFLNGNSLKAQTKNNQQDVDQGQQASAQDPYAKYKKLIPADDWIMASDNALIPLRIWQAPSQRVIIIALHGFNDSRDAWEDSAQYFVDKGISIYSPDQRGFGQARLRGKWSSTDRMVQDVIDVVKIIKQRFPNTPIYLMGESMGGAVLMCLAARSDAPQVDGYILLAPAVWGSKQIGMVGDLSLRFLNAVAPNWHLSARKAPIKRIVASDNEESLIRLYFDPLSLHDSRVKAIYGLVKLMDDAIKAAPYIRYHTLVLYGDNDQLVPMGSMYTVWEKFPKWVRKDYVPGGYHLLLRDKNRKIVAKDIITWINDPDQWLPSGGDAASSAWMSVKGKGKVPFFMPSQVDNIVH</sequence>
<evidence type="ECO:0000313" key="2">
    <source>
        <dbReference type="EMBL" id="CAI3951659.1"/>
    </source>
</evidence>
<dbReference type="InterPro" id="IPR051044">
    <property type="entry name" value="MAG_DAG_Lipase"/>
</dbReference>
<dbReference type="GO" id="GO:0016787">
    <property type="term" value="F:hydrolase activity"/>
    <property type="evidence" value="ECO:0007669"/>
    <property type="project" value="UniProtKB-KW"/>
</dbReference>